<gene>
    <name evidence="2" type="ORF">H7U22_21470</name>
</gene>
<dbReference type="EMBL" id="JACRYL010000032">
    <property type="protein sequence ID" value="MBC6112998.1"/>
    <property type="molecule type" value="Genomic_DNA"/>
</dbReference>
<reference evidence="2 3" key="1">
    <citation type="submission" date="2020-08" db="EMBL/GenBank/DDBJ databases">
        <authorList>
            <person name="Sun Q."/>
            <person name="Inoue M."/>
        </authorList>
    </citation>
    <scope>NUCLEOTIDE SEQUENCE [LARGE SCALE GENOMIC DNA]</scope>
    <source>
        <strain evidence="2 3">CCM 8938</strain>
    </source>
</reference>
<dbReference type="Gene3D" id="3.40.50.720">
    <property type="entry name" value="NAD(P)-binding Rossmann-like Domain"/>
    <property type="match status" value="1"/>
</dbReference>
<keyword evidence="1" id="KW-0560">Oxidoreductase</keyword>
<comment type="caution">
    <text evidence="2">The sequence shown here is derived from an EMBL/GenBank/DDBJ whole genome shotgun (WGS) entry which is preliminary data.</text>
</comment>
<evidence type="ECO:0000313" key="2">
    <source>
        <dbReference type="EMBL" id="MBC6112998.1"/>
    </source>
</evidence>
<accession>A0ABR7KXZ1</accession>
<organism evidence="2 3">
    <name type="scientific">Pedobacter fastidiosus</name>
    <dbReference type="NCBI Taxonomy" id="2765361"/>
    <lineage>
        <taxon>Bacteria</taxon>
        <taxon>Pseudomonadati</taxon>
        <taxon>Bacteroidota</taxon>
        <taxon>Sphingobacteriia</taxon>
        <taxon>Sphingobacteriales</taxon>
        <taxon>Sphingobacteriaceae</taxon>
        <taxon>Pedobacter</taxon>
    </lineage>
</organism>
<evidence type="ECO:0000313" key="3">
    <source>
        <dbReference type="Proteomes" id="UP000652755"/>
    </source>
</evidence>
<name>A0ABR7KXZ1_9SPHI</name>
<dbReference type="NCBIfam" id="NF004846">
    <property type="entry name" value="PRK06197.1"/>
    <property type="match status" value="1"/>
</dbReference>
<dbReference type="Pfam" id="PF00106">
    <property type="entry name" value="adh_short"/>
    <property type="match status" value="1"/>
</dbReference>
<dbReference type="PRINTS" id="PR00081">
    <property type="entry name" value="GDHRDH"/>
</dbReference>
<evidence type="ECO:0000256" key="1">
    <source>
        <dbReference type="ARBA" id="ARBA00023002"/>
    </source>
</evidence>
<dbReference type="RefSeq" id="WP_187073416.1">
    <property type="nucleotide sequence ID" value="NZ_JACRYL010000032.1"/>
</dbReference>
<sequence>MWTTKEIPDQKGRTVIVTGGNTGIGYETALALYQAGANVIVACRDKEKAKNAISKMENQKGSGSLEAGILDLASLNSVRLFSERFIEQHEELHLLINNAGVASPPASKTTEGYELQFGVNFIGHFALTGYLYSLLQATHSSRIITLSSNGYQNSTIDFDNLKSEKDYNALREYRQSKLANLIFSIELNRRIKIKGQQVLSIAAQPGANNTELTRHLSNEEIAIGKERLGAFMEPWQGALSSLYAAVSKDAIGGNMYEPDDSGLRGYPILADMQENAMDETVAKKLWKVAQEITGIVFPV</sequence>
<dbReference type="PANTHER" id="PTHR43157:SF31">
    <property type="entry name" value="PHOSPHATIDYLINOSITOL-GLYCAN BIOSYNTHESIS CLASS F PROTEIN"/>
    <property type="match status" value="1"/>
</dbReference>
<dbReference type="InterPro" id="IPR002347">
    <property type="entry name" value="SDR_fam"/>
</dbReference>
<dbReference type="SUPFAM" id="SSF51735">
    <property type="entry name" value="NAD(P)-binding Rossmann-fold domains"/>
    <property type="match status" value="1"/>
</dbReference>
<dbReference type="Proteomes" id="UP000652755">
    <property type="component" value="Unassembled WGS sequence"/>
</dbReference>
<dbReference type="InterPro" id="IPR036291">
    <property type="entry name" value="NAD(P)-bd_dom_sf"/>
</dbReference>
<protein>
    <submittedName>
        <fullName evidence="2">SDR family NAD(P)-dependent oxidoreductase</fullName>
    </submittedName>
</protein>
<dbReference type="PANTHER" id="PTHR43157">
    <property type="entry name" value="PHOSPHATIDYLINOSITOL-GLYCAN BIOSYNTHESIS CLASS F PROTEIN-RELATED"/>
    <property type="match status" value="1"/>
</dbReference>
<dbReference type="CDD" id="cd05327">
    <property type="entry name" value="retinol-DH_like_SDR_c_like"/>
    <property type="match status" value="1"/>
</dbReference>
<proteinExistence type="predicted"/>
<keyword evidence="3" id="KW-1185">Reference proteome</keyword>